<evidence type="ECO:0000313" key="2">
    <source>
        <dbReference type="Proteomes" id="UP000321157"/>
    </source>
</evidence>
<dbReference type="AlphaFoldDB" id="A0A511V7P9"/>
<reference evidence="1 2" key="1">
    <citation type="submission" date="2019-07" db="EMBL/GenBank/DDBJ databases">
        <title>Whole genome shotgun sequence of Aneurinibacillus danicus NBRC 102444.</title>
        <authorList>
            <person name="Hosoyama A."/>
            <person name="Uohara A."/>
            <person name="Ohji S."/>
            <person name="Ichikawa N."/>
        </authorList>
    </citation>
    <scope>NUCLEOTIDE SEQUENCE [LARGE SCALE GENOMIC DNA]</scope>
    <source>
        <strain evidence="1 2">NBRC 102444</strain>
    </source>
</reference>
<gene>
    <name evidence="1" type="ORF">ADA01nite_24340</name>
</gene>
<name>A0A511V7P9_9BACL</name>
<dbReference type="RefSeq" id="WP_146810219.1">
    <property type="nucleotide sequence ID" value="NZ_BJXX01000106.1"/>
</dbReference>
<sequence length="119" mass="14134">MNHEQIRHLLNKARHAIFLGESLQEGETPKTQEEYLELYEARVERDPLHEVSLLREAIGPLLPIYQKKWRNDNRAAEMMTGNSLPEPKDDEGWIMEVYDEIMNTDTETEWDQFVTRFTD</sequence>
<dbReference type="OrthoDB" id="2679274at2"/>
<accession>A0A511V7P9</accession>
<keyword evidence="2" id="KW-1185">Reference proteome</keyword>
<comment type="caution">
    <text evidence="1">The sequence shown here is derived from an EMBL/GenBank/DDBJ whole genome shotgun (WGS) entry which is preliminary data.</text>
</comment>
<organism evidence="1 2">
    <name type="scientific">Aneurinibacillus danicus</name>
    <dbReference type="NCBI Taxonomy" id="267746"/>
    <lineage>
        <taxon>Bacteria</taxon>
        <taxon>Bacillati</taxon>
        <taxon>Bacillota</taxon>
        <taxon>Bacilli</taxon>
        <taxon>Bacillales</taxon>
        <taxon>Paenibacillaceae</taxon>
        <taxon>Aneurinibacillus group</taxon>
        <taxon>Aneurinibacillus</taxon>
    </lineage>
</organism>
<evidence type="ECO:0000313" key="1">
    <source>
        <dbReference type="EMBL" id="GEN34974.1"/>
    </source>
</evidence>
<dbReference type="Proteomes" id="UP000321157">
    <property type="component" value="Unassembled WGS sequence"/>
</dbReference>
<dbReference type="EMBL" id="BJXX01000106">
    <property type="protein sequence ID" value="GEN34974.1"/>
    <property type="molecule type" value="Genomic_DNA"/>
</dbReference>
<protein>
    <submittedName>
        <fullName evidence="1">Uncharacterized protein</fullName>
    </submittedName>
</protein>
<proteinExistence type="predicted"/>